<dbReference type="GO" id="GO:0003887">
    <property type="term" value="F:DNA-directed DNA polymerase activity"/>
    <property type="evidence" value="ECO:0007669"/>
    <property type="project" value="UniProtKB-KW"/>
</dbReference>
<keyword evidence="4" id="KW-0808">Transferase</keyword>
<dbReference type="GO" id="GO:0043625">
    <property type="term" value="C:delta DNA polymerase complex"/>
    <property type="evidence" value="ECO:0007669"/>
    <property type="project" value="EnsemblFungi"/>
</dbReference>
<evidence type="ECO:0000256" key="5">
    <source>
        <dbReference type="ARBA" id="ARBA00022695"/>
    </source>
</evidence>
<dbReference type="GO" id="GO:0006273">
    <property type="term" value="P:lagging strand elongation"/>
    <property type="evidence" value="ECO:0007669"/>
    <property type="project" value="UniProtKB-ARBA"/>
</dbReference>
<dbReference type="GeneID" id="5545474"/>
<feature type="domain" description="DNA polymerase alpha/delta/epsilon subunit B" evidence="10">
    <location>
        <begin position="206"/>
        <end position="429"/>
    </location>
</feature>
<keyword evidence="7" id="KW-0239">DNA-directed DNA polymerase</keyword>
<dbReference type="eggNOG" id="KOG2732">
    <property type="taxonomic scope" value="Eukaryota"/>
</dbReference>
<dbReference type="PhylomeDB" id="A7TKE1"/>
<evidence type="ECO:0000256" key="8">
    <source>
        <dbReference type="ARBA" id="ARBA00023242"/>
    </source>
</evidence>
<dbReference type="InterPro" id="IPR024826">
    <property type="entry name" value="DNA_pol_delta/II_ssu"/>
</dbReference>
<dbReference type="InParanoid" id="A7TKE1"/>
<dbReference type="FunCoup" id="A7TKE1">
    <property type="interactions" value="915"/>
</dbReference>
<evidence type="ECO:0000313" key="13">
    <source>
        <dbReference type="Proteomes" id="UP000000267"/>
    </source>
</evidence>
<reference evidence="12 13" key="1">
    <citation type="journal article" date="2007" name="Proc. Natl. Acad. Sci. U.S.A.">
        <title>Independent sorting-out of thousands of duplicated gene pairs in two yeast species descended from a whole-genome duplication.</title>
        <authorList>
            <person name="Scannell D.R."/>
            <person name="Frank A.C."/>
            <person name="Conant G.C."/>
            <person name="Byrne K.P."/>
            <person name="Woolfit M."/>
            <person name="Wolfe K.H."/>
        </authorList>
    </citation>
    <scope>NUCLEOTIDE SEQUENCE [LARGE SCALE GENOMIC DNA]</scope>
    <source>
        <strain evidence="13">ATCC 22028 / DSM 70294 / BCRC 21397 / CBS 2163 / NBRC 10782 / NRRL Y-8283 / UCD 57-17</strain>
    </source>
</reference>
<dbReference type="Pfam" id="PF04042">
    <property type="entry name" value="DNA_pol_E_B"/>
    <property type="match status" value="1"/>
</dbReference>
<dbReference type="PANTHER" id="PTHR10416:SF0">
    <property type="entry name" value="DNA POLYMERASE DELTA SUBUNIT 2"/>
    <property type="match status" value="1"/>
</dbReference>
<dbReference type="Gene3D" id="3.60.21.50">
    <property type="match status" value="1"/>
</dbReference>
<dbReference type="GO" id="GO:0016035">
    <property type="term" value="C:zeta DNA polymerase complex"/>
    <property type="evidence" value="ECO:0007669"/>
    <property type="project" value="EnsemblFungi"/>
</dbReference>
<dbReference type="RefSeq" id="XP_001645126.1">
    <property type="nucleotide sequence ID" value="XM_001645076.1"/>
</dbReference>
<keyword evidence="5" id="KW-0548">Nucleotidyltransferase</keyword>
<dbReference type="GO" id="GO:0006281">
    <property type="term" value="P:DNA repair"/>
    <property type="evidence" value="ECO:0007669"/>
    <property type="project" value="UniProtKB-ARBA"/>
</dbReference>
<dbReference type="InterPro" id="IPR007185">
    <property type="entry name" value="DNA_pol_a/d/e_bsu"/>
</dbReference>
<dbReference type="AlphaFoldDB" id="A7TKE1"/>
<dbReference type="HOGENOM" id="CLU_021763_1_0_1"/>
<proteinExistence type="inferred from homology"/>
<evidence type="ECO:0000256" key="4">
    <source>
        <dbReference type="ARBA" id="ARBA00022679"/>
    </source>
</evidence>
<dbReference type="EC" id="2.7.7.7" evidence="3"/>
<name>A7TKE1_VANPO</name>
<keyword evidence="8" id="KW-0539">Nucleus</keyword>
<comment type="subcellular location">
    <subcellularLocation>
        <location evidence="1">Nucleus</location>
    </subcellularLocation>
</comment>
<keyword evidence="6" id="KW-0235">DNA replication</keyword>
<gene>
    <name evidence="12" type="ORF">Kpol_538p28</name>
</gene>
<evidence type="ECO:0000256" key="6">
    <source>
        <dbReference type="ARBA" id="ARBA00022705"/>
    </source>
</evidence>
<evidence type="ECO:0000256" key="7">
    <source>
        <dbReference type="ARBA" id="ARBA00022932"/>
    </source>
</evidence>
<dbReference type="Proteomes" id="UP000000267">
    <property type="component" value="Unassembled WGS sequence"/>
</dbReference>
<evidence type="ECO:0000256" key="1">
    <source>
        <dbReference type="ARBA" id="ARBA00004123"/>
    </source>
</evidence>
<feature type="domain" description="DNA polymerase delta subunit OB-fold" evidence="11">
    <location>
        <begin position="47"/>
        <end position="184"/>
    </location>
</feature>
<dbReference type="GO" id="GO:0006278">
    <property type="term" value="P:RNA-templated DNA biosynthetic process"/>
    <property type="evidence" value="ECO:0007669"/>
    <property type="project" value="EnsemblFungi"/>
</dbReference>
<dbReference type="FunFam" id="2.40.50.430:FF:000002">
    <property type="entry name" value="DNA polymerase delta subunit"/>
    <property type="match status" value="1"/>
</dbReference>
<dbReference type="PANTHER" id="PTHR10416">
    <property type="entry name" value="DNA POLYMERASE DELTA SUBUNIT 2"/>
    <property type="match status" value="1"/>
</dbReference>
<dbReference type="Pfam" id="PF18018">
    <property type="entry name" value="DNA_pol_D_N"/>
    <property type="match status" value="1"/>
</dbReference>
<evidence type="ECO:0000256" key="9">
    <source>
        <dbReference type="ARBA" id="ARBA00049244"/>
    </source>
</evidence>
<evidence type="ECO:0000256" key="2">
    <source>
        <dbReference type="ARBA" id="ARBA00006035"/>
    </source>
</evidence>
<keyword evidence="13" id="KW-1185">Reference proteome</keyword>
<dbReference type="Gene3D" id="2.40.50.430">
    <property type="match status" value="1"/>
</dbReference>
<dbReference type="GO" id="GO:0005829">
    <property type="term" value="C:cytosol"/>
    <property type="evidence" value="ECO:0007669"/>
    <property type="project" value="EnsemblFungi"/>
</dbReference>
<dbReference type="OrthoDB" id="3763at2759"/>
<dbReference type="STRING" id="436907.A7TKE1"/>
<evidence type="ECO:0000256" key="3">
    <source>
        <dbReference type="ARBA" id="ARBA00012417"/>
    </source>
</evidence>
<evidence type="ECO:0000313" key="12">
    <source>
        <dbReference type="EMBL" id="EDO17268.1"/>
    </source>
</evidence>
<protein>
    <recommendedName>
        <fullName evidence="3">DNA-directed DNA polymerase</fullName>
        <ecNumber evidence="3">2.7.7.7</ecNumber>
    </recommendedName>
</protein>
<accession>A7TKE1</accession>
<evidence type="ECO:0000259" key="11">
    <source>
        <dbReference type="Pfam" id="PF18018"/>
    </source>
</evidence>
<dbReference type="InterPro" id="IPR040663">
    <property type="entry name" value="DNA_pol_D_N"/>
</dbReference>
<dbReference type="GO" id="GO:0043137">
    <property type="term" value="P:DNA replication, removal of RNA primer"/>
    <property type="evidence" value="ECO:0007669"/>
    <property type="project" value="EnsemblFungi"/>
</dbReference>
<dbReference type="EMBL" id="DS480407">
    <property type="protein sequence ID" value="EDO17268.1"/>
    <property type="molecule type" value="Genomic_DNA"/>
</dbReference>
<dbReference type="GO" id="GO:0003677">
    <property type="term" value="F:DNA binding"/>
    <property type="evidence" value="ECO:0007669"/>
    <property type="project" value="InterPro"/>
</dbReference>
<evidence type="ECO:0000259" key="10">
    <source>
        <dbReference type="Pfam" id="PF04042"/>
    </source>
</evidence>
<comment type="catalytic activity">
    <reaction evidence="9">
        <text>DNA(n) + a 2'-deoxyribonucleoside 5'-triphosphate = DNA(n+1) + diphosphate</text>
        <dbReference type="Rhea" id="RHEA:22508"/>
        <dbReference type="Rhea" id="RHEA-COMP:17339"/>
        <dbReference type="Rhea" id="RHEA-COMP:17340"/>
        <dbReference type="ChEBI" id="CHEBI:33019"/>
        <dbReference type="ChEBI" id="CHEBI:61560"/>
        <dbReference type="ChEBI" id="CHEBI:173112"/>
        <dbReference type="EC" id="2.7.7.7"/>
    </reaction>
</comment>
<sequence>MDSILKRFNENRNGEDIKVIDRIDIGEKFNRENDFKLDYKERDYSSQFFNLYQTRLKATRERLREECFQKWNNGFKLNGKTVVEKQKVLDIQGNQPCWCVGTIYCEMKYKPNILNEVISDVYGAPDLVKSYTDSEGSDEIMLEDESGRVLLVGDFITSTPFVTGAIVGLLGMEAEAGTFQVLDICYPPALPQRPLPAPATLKGKKIALVSGINISINNPEPLLRLQLLQEYLMGRIVDSEKISEIGKLIICGGSIDSKIENNDSGNLRECINEFGKFLGNMLQSLPIALMPSLNDPSDQSLPQQPFHKALFDMSLAHYFNEDNKQILSLTTNPSNFDFNGVDALVISGDNINDICKYMIPYQESETDSQENKFDKLDTIEHRLDLMECTMKWQNIVPTSPDTLWSYPYKESDPFNLTQWPHVYIVGNQPLYGAKDVQIKDKTIKIISVPQYSETGSVVILDLETFNTEEIKIQI</sequence>
<comment type="similarity">
    <text evidence="2">Belongs to the DNA polymerase delta/II small subunit family.</text>
</comment>
<organism evidence="13">
    <name type="scientific">Vanderwaltozyma polyspora (strain ATCC 22028 / DSM 70294 / BCRC 21397 / CBS 2163 / NBRC 10782 / NRRL Y-8283 / UCD 57-17)</name>
    <name type="common">Kluyveromyces polysporus</name>
    <dbReference type="NCBI Taxonomy" id="436907"/>
    <lineage>
        <taxon>Eukaryota</taxon>
        <taxon>Fungi</taxon>
        <taxon>Dikarya</taxon>
        <taxon>Ascomycota</taxon>
        <taxon>Saccharomycotina</taxon>
        <taxon>Saccharomycetes</taxon>
        <taxon>Saccharomycetales</taxon>
        <taxon>Saccharomycetaceae</taxon>
        <taxon>Vanderwaltozyma</taxon>
    </lineage>
</organism>
<dbReference type="KEGG" id="vpo:Kpol_538p28"/>
<dbReference type="OMA" id="HCILIGT"/>